<sequence>MLHNSSRRKFLKQSSCLSLGIMAYPTFSSAFNTDKYDDLIIGHNSHQYKVNMKWGNLNPLKTPVQDCHEMVQDSKGRIVLLTNHTKNNVIIYDKSGKLLETWGTEYPGAHGLTLVKENGEDFLLITDYERHQIIKTTIDGKVIFELDYPADTGNYKNKEEYKPTETTVLENGDFYVADGYGNQYITHYNHKGDILNSFGGKGTDDGQFLNAHGICLDDRDAKNPSLLISAREMNILKRFSLEGKFIESINVTGALICRPVIHKKEIYFAVLKSKESPNADSGFLLIMNEKNEVVSCPGATAPSYKNNELNELYQTIRLFQYPHDVCIDEDENVYVAQWNSGQTYPIKLTRV</sequence>
<evidence type="ECO:0000256" key="1">
    <source>
        <dbReference type="ARBA" id="ARBA00022729"/>
    </source>
</evidence>
<dbReference type="KEGG" id="fbe:FF125_12995"/>
<dbReference type="InterPro" id="IPR011042">
    <property type="entry name" value="6-blade_b-propeller_TolB-like"/>
</dbReference>
<keyword evidence="1" id="KW-0732">Signal</keyword>
<dbReference type="PANTHER" id="PTHR10680:SF28">
    <property type="entry name" value="SMP-30_GLUCONOLACTONASE_LRE-LIKE REGION DOMAIN-CONTAINING PROTEIN"/>
    <property type="match status" value="1"/>
</dbReference>
<reference evidence="3 4" key="1">
    <citation type="submission" date="2019-05" db="EMBL/GenBank/DDBJ databases">
        <title>Algicella ahnfeltiae gen. nov., sp. nov., a novel marine bacterium of the family Flavobacteriaceae isolated from a red alga.</title>
        <authorList>
            <person name="Nedashkovskaya O.I."/>
            <person name="Kukhlevskiy A.D."/>
            <person name="Kim S.-G."/>
            <person name="Zhukova N.V."/>
            <person name="Mikhailov V.V."/>
        </authorList>
    </citation>
    <scope>NUCLEOTIDE SEQUENCE [LARGE SCALE GENOMIC DNA]</scope>
    <source>
        <strain evidence="3 4">10Alg115</strain>
    </source>
</reference>
<dbReference type="GO" id="GO:0005576">
    <property type="term" value="C:extracellular region"/>
    <property type="evidence" value="ECO:0007669"/>
    <property type="project" value="TreeGrafter"/>
</dbReference>
<protein>
    <submittedName>
        <fullName evidence="3">6-bladed beta-propeller</fullName>
    </submittedName>
</protein>
<accession>A0A5B7TSX1</accession>
<dbReference type="EMBL" id="CP040749">
    <property type="protein sequence ID" value="QCX39308.1"/>
    <property type="molecule type" value="Genomic_DNA"/>
</dbReference>
<dbReference type="OrthoDB" id="9799230at2"/>
<evidence type="ECO:0000313" key="4">
    <source>
        <dbReference type="Proteomes" id="UP000306229"/>
    </source>
</evidence>
<dbReference type="Gene3D" id="2.120.10.30">
    <property type="entry name" value="TolB, C-terminal domain"/>
    <property type="match status" value="1"/>
</dbReference>
<proteinExistence type="predicted"/>
<evidence type="ECO:0000313" key="3">
    <source>
        <dbReference type="EMBL" id="QCX39308.1"/>
    </source>
</evidence>
<gene>
    <name evidence="3" type="ORF">FF125_12995</name>
</gene>
<keyword evidence="4" id="KW-1185">Reference proteome</keyword>
<dbReference type="PANTHER" id="PTHR10680">
    <property type="entry name" value="PEPTIDYL-GLYCINE ALPHA-AMIDATING MONOOXYGENASE"/>
    <property type="match status" value="1"/>
</dbReference>
<organism evidence="3 4">
    <name type="scientific">Aureibaculum algae</name>
    <dbReference type="NCBI Taxonomy" id="2584122"/>
    <lineage>
        <taxon>Bacteria</taxon>
        <taxon>Pseudomonadati</taxon>
        <taxon>Bacteroidota</taxon>
        <taxon>Flavobacteriia</taxon>
        <taxon>Flavobacteriales</taxon>
        <taxon>Flavobacteriaceae</taxon>
        <taxon>Aureibaculum</taxon>
    </lineage>
</organism>
<dbReference type="SUPFAM" id="SSF63829">
    <property type="entry name" value="Calcium-dependent phosphotriesterase"/>
    <property type="match status" value="1"/>
</dbReference>
<name>A0A5B7TSX1_9FLAO</name>
<dbReference type="Proteomes" id="UP000306229">
    <property type="component" value="Chromosome"/>
</dbReference>
<keyword evidence="2" id="KW-0325">Glycoprotein</keyword>
<dbReference type="AlphaFoldDB" id="A0A5B7TSX1"/>
<evidence type="ECO:0000256" key="2">
    <source>
        <dbReference type="ARBA" id="ARBA00023180"/>
    </source>
</evidence>